<dbReference type="OrthoDB" id="7173342at2"/>
<sequence>MPQAPPLAPISTCIQTWHAIWPTVGEMLVNANTPSYFEVSNIAGVWTVSKDSAPIERHSNRAAAVLSVRDAMQVIFERGAAASWRLLREA</sequence>
<protein>
    <submittedName>
        <fullName evidence="1">Uncharacterized protein</fullName>
    </submittedName>
</protein>
<gene>
    <name evidence="1" type="ordered locus">Astex_2677</name>
</gene>
<dbReference type="HOGENOM" id="CLU_2491110_0_0_5"/>
<name>E8RS48_ASTEC</name>
<evidence type="ECO:0000313" key="1">
    <source>
        <dbReference type="EMBL" id="ADU14319.1"/>
    </source>
</evidence>
<proteinExistence type="predicted"/>
<dbReference type="Proteomes" id="UP000001492">
    <property type="component" value="Chromosome 2"/>
</dbReference>
<dbReference type="KEGG" id="aex:Astex_2677"/>
<dbReference type="AlphaFoldDB" id="E8RS48"/>
<reference evidence="2" key="1">
    <citation type="submission" date="2010-12" db="EMBL/GenBank/DDBJ databases">
        <title>Complete sequence of chromosome 2 of Asticcacaulis excentricus CB 48.</title>
        <authorList>
            <consortium name="US DOE Joint Genome Institute"/>
            <person name="Lucas S."/>
            <person name="Copeland A."/>
            <person name="Lapidus A."/>
            <person name="Cheng J.-F."/>
            <person name="Bruce D."/>
            <person name="Goodwin L."/>
            <person name="Pitluck S."/>
            <person name="Teshima H."/>
            <person name="Davenport K."/>
            <person name="Detter J.C."/>
            <person name="Han C."/>
            <person name="Tapia R."/>
            <person name="Land M."/>
            <person name="Hauser L."/>
            <person name="Jeffries C."/>
            <person name="Kyrpides N."/>
            <person name="Ivanova N."/>
            <person name="Ovchinnikova G."/>
            <person name="Brun Y.V."/>
            <person name="Woyke T."/>
        </authorList>
    </citation>
    <scope>NUCLEOTIDE SEQUENCE [LARGE SCALE GENOMIC DNA]</scope>
    <source>
        <strain evidence="2">ATCC 15261 / DSM 4724 / KCTC 12464 / NCIMB 9791 / VKM B-1370 / CB 48</strain>
    </source>
</reference>
<evidence type="ECO:0000313" key="2">
    <source>
        <dbReference type="Proteomes" id="UP000001492"/>
    </source>
</evidence>
<dbReference type="EMBL" id="CP002396">
    <property type="protein sequence ID" value="ADU14319.1"/>
    <property type="molecule type" value="Genomic_DNA"/>
</dbReference>
<keyword evidence="2" id="KW-1185">Reference proteome</keyword>
<dbReference type="RefSeq" id="WP_013480143.1">
    <property type="nucleotide sequence ID" value="NC_014817.1"/>
</dbReference>
<accession>E8RS48</accession>
<dbReference type="STRING" id="573065.Astex_2677"/>
<organism evidence="1 2">
    <name type="scientific">Asticcacaulis excentricus (strain ATCC 15261 / DSM 4724 / KCTC 12464 / NCIMB 9791 / VKM B-1370 / CB 48)</name>
    <dbReference type="NCBI Taxonomy" id="573065"/>
    <lineage>
        <taxon>Bacteria</taxon>
        <taxon>Pseudomonadati</taxon>
        <taxon>Pseudomonadota</taxon>
        <taxon>Alphaproteobacteria</taxon>
        <taxon>Caulobacterales</taxon>
        <taxon>Caulobacteraceae</taxon>
        <taxon>Asticcacaulis</taxon>
    </lineage>
</organism>